<gene>
    <name evidence="3" type="ORF">ACFPIJ_27760</name>
</gene>
<accession>A0ABV9W0P3</accession>
<keyword evidence="2" id="KW-1133">Transmembrane helix</keyword>
<protein>
    <recommendedName>
        <fullName evidence="5">DUF11 domain-containing protein</fullName>
    </recommendedName>
</protein>
<dbReference type="RefSeq" id="WP_380118873.1">
    <property type="nucleotide sequence ID" value="NZ_JBHSIU010000037.1"/>
</dbReference>
<evidence type="ECO:0000313" key="3">
    <source>
        <dbReference type="EMBL" id="MFC5001619.1"/>
    </source>
</evidence>
<organism evidence="3 4">
    <name type="scientific">Dactylosporangium cerinum</name>
    <dbReference type="NCBI Taxonomy" id="1434730"/>
    <lineage>
        <taxon>Bacteria</taxon>
        <taxon>Bacillati</taxon>
        <taxon>Actinomycetota</taxon>
        <taxon>Actinomycetes</taxon>
        <taxon>Micromonosporales</taxon>
        <taxon>Micromonosporaceae</taxon>
        <taxon>Dactylosporangium</taxon>
    </lineage>
</organism>
<dbReference type="InterPro" id="IPR013783">
    <property type="entry name" value="Ig-like_fold"/>
</dbReference>
<sequence>MSEFDDLIHGALDDFRDAEAGIPAVTPGTAAVRATVKRRRAVRFTTLSVLGALLIVAPIAAFAADPHGNNPPPNPAGSVTSAPTPTPVGSDPAGPSTAPPTATPPDGVISVAQLRAVKVDFSAFQVGDCPTKAVTLLGSAPANGTKAWVTKVVHTNLDADPALETAALILCRLGETPESQVIAFDRDASGAIVTLGTVISEGPRANVRDITARDGGGVVADVSDTIACCGSSPDDERHQQREYGWDGTKFRQLAGPTAFGDPARVTDLRITVTAVTLGPVTDGRRTGTATVTVKNNGPKPSGRFRVNIKNCSFACNADPAVFDPSLFGAGSVPHAPLPAGEQISMTMTITVVDPAFTGGTFDATVEAIGLNDRKGIDDLHPADNTATVRIRVS</sequence>
<reference evidence="4" key="1">
    <citation type="journal article" date="2019" name="Int. J. Syst. Evol. Microbiol.">
        <title>The Global Catalogue of Microorganisms (GCM) 10K type strain sequencing project: providing services to taxonomists for standard genome sequencing and annotation.</title>
        <authorList>
            <consortium name="The Broad Institute Genomics Platform"/>
            <consortium name="The Broad Institute Genome Sequencing Center for Infectious Disease"/>
            <person name="Wu L."/>
            <person name="Ma J."/>
        </authorList>
    </citation>
    <scope>NUCLEOTIDE SEQUENCE [LARGE SCALE GENOMIC DNA]</scope>
    <source>
        <strain evidence="4">CGMCC 4.7152</strain>
    </source>
</reference>
<dbReference type="Gene3D" id="2.60.40.10">
    <property type="entry name" value="Immunoglobulins"/>
    <property type="match status" value="1"/>
</dbReference>
<name>A0ABV9W0P3_9ACTN</name>
<proteinExistence type="predicted"/>
<dbReference type="Proteomes" id="UP001595912">
    <property type="component" value="Unassembled WGS sequence"/>
</dbReference>
<comment type="caution">
    <text evidence="3">The sequence shown here is derived from an EMBL/GenBank/DDBJ whole genome shotgun (WGS) entry which is preliminary data.</text>
</comment>
<keyword evidence="4" id="KW-1185">Reference proteome</keyword>
<keyword evidence="2" id="KW-0472">Membrane</keyword>
<keyword evidence="2" id="KW-0812">Transmembrane</keyword>
<feature type="region of interest" description="Disordered" evidence="1">
    <location>
        <begin position="67"/>
        <end position="107"/>
    </location>
</feature>
<evidence type="ECO:0008006" key="5">
    <source>
        <dbReference type="Google" id="ProtNLM"/>
    </source>
</evidence>
<evidence type="ECO:0000256" key="1">
    <source>
        <dbReference type="SAM" id="MobiDB-lite"/>
    </source>
</evidence>
<dbReference type="EMBL" id="JBHSIU010000037">
    <property type="protein sequence ID" value="MFC5001619.1"/>
    <property type="molecule type" value="Genomic_DNA"/>
</dbReference>
<evidence type="ECO:0000313" key="4">
    <source>
        <dbReference type="Proteomes" id="UP001595912"/>
    </source>
</evidence>
<feature type="transmembrane region" description="Helical" evidence="2">
    <location>
        <begin position="41"/>
        <end position="64"/>
    </location>
</feature>
<evidence type="ECO:0000256" key="2">
    <source>
        <dbReference type="SAM" id="Phobius"/>
    </source>
</evidence>